<evidence type="ECO:0000259" key="3">
    <source>
        <dbReference type="PROSITE" id="PS51186"/>
    </source>
</evidence>
<dbReference type="InterPro" id="IPR000182">
    <property type="entry name" value="GNAT_dom"/>
</dbReference>
<keyword evidence="4" id="KW-0934">Plastid</keyword>
<dbReference type="Gene3D" id="3.40.630.30">
    <property type="match status" value="1"/>
</dbReference>
<dbReference type="PANTHER" id="PTHR43626">
    <property type="entry name" value="ACYL-COA N-ACYLTRANSFERASE"/>
    <property type="match status" value="1"/>
</dbReference>
<accession>A0A1Z1M0S8</accession>
<dbReference type="CDD" id="cd04301">
    <property type="entry name" value="NAT_SF"/>
    <property type="match status" value="1"/>
</dbReference>
<name>A0A1Z1M0S8_9FLOR</name>
<keyword evidence="1" id="KW-0808">Transferase</keyword>
<dbReference type="SUPFAM" id="SSF55729">
    <property type="entry name" value="Acyl-CoA N-acyltransferases (Nat)"/>
    <property type="match status" value="1"/>
</dbReference>
<geneLocation type="chloroplast" evidence="4"/>
<gene>
    <name evidence="4" type="primary">ycf52</name>
</gene>
<dbReference type="GO" id="GO:0005737">
    <property type="term" value="C:cytoplasm"/>
    <property type="evidence" value="ECO:0007669"/>
    <property type="project" value="TreeGrafter"/>
</dbReference>
<proteinExistence type="predicted"/>
<dbReference type="GeneID" id="33352939"/>
<dbReference type="InterPro" id="IPR045039">
    <property type="entry name" value="NSI-like"/>
</dbReference>
<dbReference type="GO" id="GO:0008080">
    <property type="term" value="F:N-acetyltransferase activity"/>
    <property type="evidence" value="ECO:0007669"/>
    <property type="project" value="InterPro"/>
</dbReference>
<protein>
    <recommendedName>
        <fullName evidence="3">N-acetyltransferase domain-containing protein</fullName>
    </recommendedName>
</protein>
<evidence type="ECO:0000256" key="2">
    <source>
        <dbReference type="ARBA" id="ARBA00023315"/>
    </source>
</evidence>
<evidence type="ECO:0000313" key="4">
    <source>
        <dbReference type="EMBL" id="ARW59490.1"/>
    </source>
</evidence>
<keyword evidence="4" id="KW-0150">Chloroplast</keyword>
<dbReference type="PROSITE" id="PS51186">
    <property type="entry name" value="GNAT"/>
    <property type="match status" value="1"/>
</dbReference>
<reference evidence="4" key="1">
    <citation type="journal article" date="2017" name="J. Phycol.">
        <title>Analysis of chloroplast genomes and a supermatrix inform reclassification of the Rhodomelaceae (Rhodophyta).</title>
        <authorList>
            <person name="Diaz-Tapia P."/>
            <person name="Maggs C.A."/>
            <person name="West J.A."/>
            <person name="Verbruggen H."/>
        </authorList>
    </citation>
    <scope>NUCLEOTIDE SEQUENCE</scope>
    <source>
        <strain evidence="4">HV1445</strain>
    </source>
</reference>
<sequence length="181" mass="21141">MTFWKSFFQENKKNNTKNIFHNDIIIEKKNILIIEKLKSGDKIFDIYLNINSNINLHDLEKLCNSVGWVKRPIKKVKIALNNSFLNASLFYYHNNNKKLIGFARVTSDQSFNATIWDVVIDPKFQKMGLGSILINQVIKELRYYDISTITLFADPDVVPFYQHLGFIVDPDGVKGMFWYPL</sequence>
<dbReference type="AlphaFoldDB" id="A0A1Z1M0S8"/>
<dbReference type="PANTHER" id="PTHR43626:SF4">
    <property type="entry name" value="GCN5-RELATED N-ACETYLTRANSFERASE 2, CHLOROPLASTIC"/>
    <property type="match status" value="1"/>
</dbReference>
<dbReference type="Pfam" id="PF00583">
    <property type="entry name" value="Acetyltransf_1"/>
    <property type="match status" value="1"/>
</dbReference>
<dbReference type="RefSeq" id="YP_009391346.1">
    <property type="nucleotide sequence ID" value="NC_035258.1"/>
</dbReference>
<organism evidence="4">
    <name type="scientific">Platysiphonia delicata</name>
    <dbReference type="NCBI Taxonomy" id="2006979"/>
    <lineage>
        <taxon>Eukaryota</taxon>
        <taxon>Rhodophyta</taxon>
        <taxon>Florideophyceae</taxon>
        <taxon>Rhodymeniophycidae</taxon>
        <taxon>Ceramiales</taxon>
        <taxon>Delesseriaceae</taxon>
        <taxon>Platysiphonia</taxon>
    </lineage>
</organism>
<dbReference type="EMBL" id="MF101409">
    <property type="protein sequence ID" value="ARW59490.1"/>
    <property type="molecule type" value="Genomic_DNA"/>
</dbReference>
<feature type="domain" description="N-acetyltransferase" evidence="3">
    <location>
        <begin position="48"/>
        <end position="181"/>
    </location>
</feature>
<keyword evidence="2" id="KW-0012">Acyltransferase</keyword>
<evidence type="ECO:0000256" key="1">
    <source>
        <dbReference type="ARBA" id="ARBA00022679"/>
    </source>
</evidence>
<dbReference type="InterPro" id="IPR016181">
    <property type="entry name" value="Acyl_CoA_acyltransferase"/>
</dbReference>